<dbReference type="Pfam" id="PF00574">
    <property type="entry name" value="CLP_protease"/>
    <property type="match status" value="1"/>
</dbReference>
<evidence type="ECO:0000313" key="8">
    <source>
        <dbReference type="Proteomes" id="UP000199664"/>
    </source>
</evidence>
<name>A0A1H8AGR0_9HYPH</name>
<gene>
    <name evidence="7" type="ORF">SAMN04515666_11930</name>
</gene>
<keyword evidence="3 7" id="KW-0645">Protease</keyword>
<dbReference type="GO" id="GO:0004176">
    <property type="term" value="F:ATP-dependent peptidase activity"/>
    <property type="evidence" value="ECO:0007669"/>
    <property type="project" value="InterPro"/>
</dbReference>
<dbReference type="OrthoDB" id="9806592at2"/>
<keyword evidence="8" id="KW-1185">Reference proteome</keyword>
<proteinExistence type="inferred from homology"/>
<dbReference type="InterPro" id="IPR029045">
    <property type="entry name" value="ClpP/crotonase-like_dom_sf"/>
</dbReference>
<evidence type="ECO:0000256" key="3">
    <source>
        <dbReference type="ARBA" id="ARBA00022670"/>
    </source>
</evidence>
<dbReference type="AlphaFoldDB" id="A0A1H8AGR0"/>
<sequence length="283" mass="29685">MTIRALPALTGALAARAEAKPSDKALAHWNQNVRAAAGDGDASISILGVIGEDFWGEGVSAKRVAAALRYIGSKPVTVNINSPGGNFMEGVAIYNMLRQHPEAVTVKILGIAASAAAIVAMAGDEIEIAKAGFLMIHNTHLLAYGDRNGFSDISETLAIFDNSLAGLFADRSGNRQDEVAAWMDAETFFDGPGAIDAGFATALLPGDAVKEEKPSQPTALRRVDNALNKAGWTRTEIRAAFKEITGTPRAAVNDMPSAVDDEEAGDGLDTLRLAAARLSLLRA</sequence>
<dbReference type="Gene3D" id="3.90.226.10">
    <property type="entry name" value="2-enoyl-CoA Hydratase, Chain A, domain 1"/>
    <property type="match status" value="1"/>
</dbReference>
<evidence type="ECO:0000256" key="1">
    <source>
        <dbReference type="ARBA" id="ARBA00007039"/>
    </source>
</evidence>
<dbReference type="STRING" id="1036779.SAMN04515666_11930"/>
<reference evidence="8" key="1">
    <citation type="submission" date="2016-10" db="EMBL/GenBank/DDBJ databases">
        <authorList>
            <person name="Varghese N."/>
            <person name="Submissions S."/>
        </authorList>
    </citation>
    <scope>NUCLEOTIDE SEQUENCE [LARGE SCALE GENOMIC DNA]</scope>
    <source>
        <strain evidence="8">LMG 26383,CCUG 61248,R- 45681</strain>
    </source>
</reference>
<dbReference type="CDD" id="cd07016">
    <property type="entry name" value="S14_ClpP_1"/>
    <property type="match status" value="1"/>
</dbReference>
<evidence type="ECO:0000256" key="6">
    <source>
        <dbReference type="RuleBase" id="RU003567"/>
    </source>
</evidence>
<dbReference type="InterPro" id="IPR001907">
    <property type="entry name" value="ClpP"/>
</dbReference>
<dbReference type="PANTHER" id="PTHR10381">
    <property type="entry name" value="ATP-DEPENDENT CLP PROTEASE PROTEOLYTIC SUBUNIT"/>
    <property type="match status" value="1"/>
</dbReference>
<dbReference type="NCBIfam" id="NF045542">
    <property type="entry name" value="Clp_rel_HeadMat"/>
    <property type="match status" value="1"/>
</dbReference>
<protein>
    <recommendedName>
        <fullName evidence="6">ATP-dependent Clp protease proteolytic subunit</fullName>
    </recommendedName>
</protein>
<evidence type="ECO:0000256" key="5">
    <source>
        <dbReference type="ARBA" id="ARBA00022825"/>
    </source>
</evidence>
<dbReference type="EMBL" id="FOAN01000019">
    <property type="protein sequence ID" value="SEM69154.1"/>
    <property type="molecule type" value="Genomic_DNA"/>
</dbReference>
<dbReference type="InterPro" id="IPR023562">
    <property type="entry name" value="ClpP/TepA"/>
</dbReference>
<keyword evidence="5" id="KW-0720">Serine protease</keyword>
<dbReference type="GO" id="GO:0009368">
    <property type="term" value="C:endopeptidase Clp complex"/>
    <property type="evidence" value="ECO:0007669"/>
    <property type="project" value="TreeGrafter"/>
</dbReference>
<accession>A0A1H8AGR0</accession>
<keyword evidence="2" id="KW-0963">Cytoplasm</keyword>
<organism evidence="7 8">
    <name type="scientific">Bosea lupini</name>
    <dbReference type="NCBI Taxonomy" id="1036779"/>
    <lineage>
        <taxon>Bacteria</taxon>
        <taxon>Pseudomonadati</taxon>
        <taxon>Pseudomonadota</taxon>
        <taxon>Alphaproteobacteria</taxon>
        <taxon>Hyphomicrobiales</taxon>
        <taxon>Boseaceae</taxon>
        <taxon>Bosea</taxon>
    </lineage>
</organism>
<dbReference type="SUPFAM" id="SSF52096">
    <property type="entry name" value="ClpP/crotonase"/>
    <property type="match status" value="1"/>
</dbReference>
<evidence type="ECO:0000313" key="7">
    <source>
        <dbReference type="EMBL" id="SEM69154.1"/>
    </source>
</evidence>
<dbReference type="GO" id="GO:0004252">
    <property type="term" value="F:serine-type endopeptidase activity"/>
    <property type="evidence" value="ECO:0007669"/>
    <property type="project" value="InterPro"/>
</dbReference>
<dbReference type="PANTHER" id="PTHR10381:SF70">
    <property type="entry name" value="ATP-DEPENDENT CLP PROTEASE PROTEOLYTIC SUBUNIT"/>
    <property type="match status" value="1"/>
</dbReference>
<dbReference type="GO" id="GO:0051117">
    <property type="term" value="F:ATPase binding"/>
    <property type="evidence" value="ECO:0007669"/>
    <property type="project" value="TreeGrafter"/>
</dbReference>
<evidence type="ECO:0000256" key="4">
    <source>
        <dbReference type="ARBA" id="ARBA00022801"/>
    </source>
</evidence>
<dbReference type="GO" id="GO:0006515">
    <property type="term" value="P:protein quality control for misfolded or incompletely synthesized proteins"/>
    <property type="evidence" value="ECO:0007669"/>
    <property type="project" value="TreeGrafter"/>
</dbReference>
<keyword evidence="4" id="KW-0378">Hydrolase</keyword>
<comment type="similarity">
    <text evidence="1 6">Belongs to the peptidase S14 family.</text>
</comment>
<evidence type="ECO:0000256" key="2">
    <source>
        <dbReference type="ARBA" id="ARBA00022490"/>
    </source>
</evidence>
<dbReference type="Proteomes" id="UP000199664">
    <property type="component" value="Unassembled WGS sequence"/>
</dbReference>
<dbReference type="RefSeq" id="WP_091843502.1">
    <property type="nucleotide sequence ID" value="NZ_FOAN01000019.1"/>
</dbReference>
<dbReference type="PRINTS" id="PR00127">
    <property type="entry name" value="CLPPROTEASEP"/>
</dbReference>